<evidence type="ECO:0000256" key="8">
    <source>
        <dbReference type="HAMAP-Rule" id="MF_00158"/>
    </source>
</evidence>
<dbReference type="CDD" id="cd00560">
    <property type="entry name" value="PanC"/>
    <property type="match status" value="1"/>
</dbReference>
<comment type="function">
    <text evidence="8">Catalyzes the condensation of pantoate with beta-alanine in an ATP-dependent reaction via a pantoyl-adenylate intermediate.</text>
</comment>
<evidence type="ECO:0000256" key="3">
    <source>
        <dbReference type="ARBA" id="ARBA00022598"/>
    </source>
</evidence>
<comment type="subunit">
    <text evidence="8">Homodimer.</text>
</comment>
<dbReference type="PANTHER" id="PTHR21299">
    <property type="entry name" value="CYTIDYLATE KINASE/PANTOATE-BETA-ALANINE LIGASE"/>
    <property type="match status" value="1"/>
</dbReference>
<comment type="pathway">
    <text evidence="1 8">Cofactor biosynthesis; (R)-pantothenate biosynthesis; (R)-pantothenate from (R)-pantoate and beta-alanine: step 1/1.</text>
</comment>
<evidence type="ECO:0000313" key="10">
    <source>
        <dbReference type="Proteomes" id="UP000243207"/>
    </source>
</evidence>
<protein>
    <recommendedName>
        <fullName evidence="8">Pantothenate synthetase</fullName>
        <shortName evidence="8">PS</shortName>
        <ecNumber evidence="8">6.3.2.1</ecNumber>
    </recommendedName>
    <alternativeName>
        <fullName evidence="8">Pantoate--beta-alanine ligase</fullName>
    </alternativeName>
    <alternativeName>
        <fullName evidence="8">Pantoate-activating enzyme</fullName>
    </alternativeName>
</protein>
<keyword evidence="8" id="KW-0963">Cytoplasm</keyword>
<feature type="active site" description="Proton donor" evidence="8">
    <location>
        <position position="37"/>
    </location>
</feature>
<dbReference type="OrthoDB" id="9773087at2"/>
<dbReference type="HAMAP" id="MF_00158">
    <property type="entry name" value="PanC"/>
    <property type="match status" value="1"/>
</dbReference>
<keyword evidence="5 8" id="KW-0547">Nucleotide-binding</keyword>
<dbReference type="Proteomes" id="UP000243207">
    <property type="component" value="Chromosome I"/>
</dbReference>
<keyword evidence="6 8" id="KW-0067">ATP-binding</keyword>
<feature type="binding site" evidence="8">
    <location>
        <position position="61"/>
    </location>
    <ligand>
        <name>beta-alanine</name>
        <dbReference type="ChEBI" id="CHEBI:57966"/>
    </ligand>
</feature>
<accession>A0A1H1W7F4</accession>
<dbReference type="PANTHER" id="PTHR21299:SF1">
    <property type="entry name" value="PANTOATE--BETA-ALANINE LIGASE"/>
    <property type="match status" value="1"/>
</dbReference>
<comment type="subcellular location">
    <subcellularLocation>
        <location evidence="8">Cytoplasm</location>
    </subcellularLocation>
</comment>
<evidence type="ECO:0000256" key="6">
    <source>
        <dbReference type="ARBA" id="ARBA00022840"/>
    </source>
</evidence>
<comment type="similarity">
    <text evidence="2 8">Belongs to the pantothenate synthetase family.</text>
</comment>
<dbReference type="SUPFAM" id="SSF52374">
    <property type="entry name" value="Nucleotidylyl transferase"/>
    <property type="match status" value="1"/>
</dbReference>
<dbReference type="EC" id="6.3.2.1" evidence="8"/>
<feature type="binding site" evidence="8">
    <location>
        <position position="155"/>
    </location>
    <ligand>
        <name>(R)-pantoate</name>
        <dbReference type="ChEBI" id="CHEBI:15980"/>
    </ligand>
</feature>
<reference evidence="10" key="1">
    <citation type="submission" date="2016-10" db="EMBL/GenBank/DDBJ databases">
        <authorList>
            <person name="Varghese N."/>
            <person name="Submissions S."/>
        </authorList>
    </citation>
    <scope>NUCLEOTIDE SEQUENCE [LARGE SCALE GENOMIC DNA]</scope>
    <source>
        <strain evidence="10">NRRL B-51270</strain>
    </source>
</reference>
<dbReference type="RefSeq" id="WP_093395215.1">
    <property type="nucleotide sequence ID" value="NZ_LT629736.1"/>
</dbReference>
<dbReference type="Pfam" id="PF02569">
    <property type="entry name" value="Pantoate_ligase"/>
    <property type="match status" value="1"/>
</dbReference>
<dbReference type="InterPro" id="IPR004821">
    <property type="entry name" value="Cyt_trans-like"/>
</dbReference>
<organism evidence="9 10">
    <name type="scientific">Halopseudomonas xinjiangensis</name>
    <dbReference type="NCBI Taxonomy" id="487184"/>
    <lineage>
        <taxon>Bacteria</taxon>
        <taxon>Pseudomonadati</taxon>
        <taxon>Pseudomonadota</taxon>
        <taxon>Gammaproteobacteria</taxon>
        <taxon>Pseudomonadales</taxon>
        <taxon>Pseudomonadaceae</taxon>
        <taxon>Halopseudomonas</taxon>
    </lineage>
</organism>
<comment type="catalytic activity">
    <reaction evidence="7 8">
        <text>(R)-pantoate + beta-alanine + ATP = (R)-pantothenate + AMP + diphosphate + H(+)</text>
        <dbReference type="Rhea" id="RHEA:10912"/>
        <dbReference type="ChEBI" id="CHEBI:15378"/>
        <dbReference type="ChEBI" id="CHEBI:15980"/>
        <dbReference type="ChEBI" id="CHEBI:29032"/>
        <dbReference type="ChEBI" id="CHEBI:30616"/>
        <dbReference type="ChEBI" id="CHEBI:33019"/>
        <dbReference type="ChEBI" id="CHEBI:57966"/>
        <dbReference type="ChEBI" id="CHEBI:456215"/>
        <dbReference type="EC" id="6.3.2.1"/>
    </reaction>
</comment>
<dbReference type="NCBIfam" id="TIGR00018">
    <property type="entry name" value="panC"/>
    <property type="match status" value="1"/>
</dbReference>
<dbReference type="InterPro" id="IPR042176">
    <property type="entry name" value="Pantoate_ligase_C"/>
</dbReference>
<feature type="binding site" evidence="8">
    <location>
        <begin position="149"/>
        <end position="152"/>
    </location>
    <ligand>
        <name>ATP</name>
        <dbReference type="ChEBI" id="CHEBI:30616"/>
    </ligand>
</feature>
<feature type="binding site" evidence="8">
    <location>
        <begin position="186"/>
        <end position="189"/>
    </location>
    <ligand>
        <name>ATP</name>
        <dbReference type="ChEBI" id="CHEBI:30616"/>
    </ligand>
</feature>
<dbReference type="GO" id="GO:0004592">
    <property type="term" value="F:pantoate-beta-alanine ligase activity"/>
    <property type="evidence" value="ECO:0007669"/>
    <property type="project" value="UniProtKB-UniRule"/>
</dbReference>
<comment type="miscellaneous">
    <text evidence="8">The reaction proceeds by a bi uni uni bi ping pong mechanism.</text>
</comment>
<feature type="binding site" evidence="8">
    <location>
        <position position="178"/>
    </location>
    <ligand>
        <name>ATP</name>
        <dbReference type="ChEBI" id="CHEBI:30616"/>
    </ligand>
</feature>
<dbReference type="FunFam" id="3.30.1300.10:FF:000001">
    <property type="entry name" value="Pantothenate synthetase"/>
    <property type="match status" value="1"/>
</dbReference>
<proteinExistence type="inferred from homology"/>
<dbReference type="Gene3D" id="3.30.1300.10">
    <property type="entry name" value="Pantoate-beta-alanine ligase, C-terminal domain"/>
    <property type="match status" value="1"/>
</dbReference>
<keyword evidence="10" id="KW-1185">Reference proteome</keyword>
<dbReference type="STRING" id="487184.SAMN05216421_2493"/>
<evidence type="ECO:0000256" key="5">
    <source>
        <dbReference type="ARBA" id="ARBA00022741"/>
    </source>
</evidence>
<sequence>MNTLHTIAQLRAAVGRAREEGKRIGLVPTMGNLHAGHVALVEKALQRTDYVVVTIFVNPLQFGPNEDLDSYPRTLSDDQAKLLEAGAHLVFAPSVNEMYPEGMQGHTIVSVPVVSEGLCGASRPGHFNGVSTVVSKLFNIVQPDLAIFGQKDYQQLAVIRKMALDLCLPIQIMGEPTVRAEDGLALSSRNGYLTAAERQVAPRLYQTLRQVAADIQAGRRDFPEVIEQARATLVQVGMRPDYLDLRDANSLQPVDQTTRHMVVLAAAFLGKTRLIDNLCFDLA</sequence>
<dbReference type="EMBL" id="LT629736">
    <property type="protein sequence ID" value="SDS92581.1"/>
    <property type="molecule type" value="Genomic_DNA"/>
</dbReference>
<feature type="binding site" evidence="8">
    <location>
        <begin position="30"/>
        <end position="37"/>
    </location>
    <ligand>
        <name>ATP</name>
        <dbReference type="ChEBI" id="CHEBI:30616"/>
    </ligand>
</feature>
<evidence type="ECO:0000313" key="9">
    <source>
        <dbReference type="EMBL" id="SDS92581.1"/>
    </source>
</evidence>
<dbReference type="GO" id="GO:0005829">
    <property type="term" value="C:cytosol"/>
    <property type="evidence" value="ECO:0007669"/>
    <property type="project" value="TreeGrafter"/>
</dbReference>
<evidence type="ECO:0000256" key="2">
    <source>
        <dbReference type="ARBA" id="ARBA00009256"/>
    </source>
</evidence>
<feature type="binding site" evidence="8">
    <location>
        <position position="61"/>
    </location>
    <ligand>
        <name>(R)-pantoate</name>
        <dbReference type="ChEBI" id="CHEBI:15980"/>
    </ligand>
</feature>
<dbReference type="InterPro" id="IPR014729">
    <property type="entry name" value="Rossmann-like_a/b/a_fold"/>
</dbReference>
<evidence type="ECO:0000256" key="1">
    <source>
        <dbReference type="ARBA" id="ARBA00004990"/>
    </source>
</evidence>
<dbReference type="GO" id="GO:0015940">
    <property type="term" value="P:pantothenate biosynthetic process"/>
    <property type="evidence" value="ECO:0007669"/>
    <property type="project" value="UniProtKB-UniRule"/>
</dbReference>
<gene>
    <name evidence="8" type="primary">panC</name>
    <name evidence="9" type="ORF">SAMN05216421_2493</name>
</gene>
<evidence type="ECO:0000256" key="7">
    <source>
        <dbReference type="ARBA" id="ARBA00048258"/>
    </source>
</evidence>
<keyword evidence="4 8" id="KW-0566">Pantothenate biosynthesis</keyword>
<dbReference type="NCBIfam" id="TIGR00125">
    <property type="entry name" value="cyt_tran_rel"/>
    <property type="match status" value="1"/>
</dbReference>
<dbReference type="InterPro" id="IPR003721">
    <property type="entry name" value="Pantoate_ligase"/>
</dbReference>
<dbReference type="GO" id="GO:0005524">
    <property type="term" value="F:ATP binding"/>
    <property type="evidence" value="ECO:0007669"/>
    <property type="project" value="UniProtKB-KW"/>
</dbReference>
<dbReference type="Gene3D" id="3.40.50.620">
    <property type="entry name" value="HUPs"/>
    <property type="match status" value="1"/>
</dbReference>
<dbReference type="AlphaFoldDB" id="A0A1H1W7F4"/>
<dbReference type="UniPathway" id="UPA00028">
    <property type="reaction ID" value="UER00005"/>
</dbReference>
<keyword evidence="3 8" id="KW-0436">Ligase</keyword>
<dbReference type="FunFam" id="3.40.50.620:FF:000013">
    <property type="entry name" value="Pantothenate synthetase"/>
    <property type="match status" value="1"/>
</dbReference>
<name>A0A1H1W7F4_9GAMM</name>
<evidence type="ECO:0000256" key="4">
    <source>
        <dbReference type="ARBA" id="ARBA00022655"/>
    </source>
</evidence>